<accession>A0A679FS04</accession>
<geneLocation type="plasmid" evidence="2 3">
    <name>pGspE55-1</name>
</geneLocation>
<feature type="domain" description="SAF" evidence="1">
    <location>
        <begin position="35"/>
        <end position="97"/>
    </location>
</feature>
<dbReference type="InterPro" id="IPR013974">
    <property type="entry name" value="SAF"/>
</dbReference>
<evidence type="ECO:0000313" key="3">
    <source>
        <dbReference type="Proteomes" id="UP000501421"/>
    </source>
</evidence>
<dbReference type="EMBL" id="AP022558">
    <property type="protein sequence ID" value="BBW98920.1"/>
    <property type="molecule type" value="Genomic_DNA"/>
</dbReference>
<organism evidence="2 3">
    <name type="scientific">Geobacillus subterraneus</name>
    <dbReference type="NCBI Taxonomy" id="129338"/>
    <lineage>
        <taxon>Bacteria</taxon>
        <taxon>Bacillati</taxon>
        <taxon>Bacillota</taxon>
        <taxon>Bacilli</taxon>
        <taxon>Bacillales</taxon>
        <taxon>Anoxybacillaceae</taxon>
        <taxon>Geobacillus</taxon>
    </lineage>
</organism>
<dbReference type="NCBIfam" id="TIGR03177">
    <property type="entry name" value="pilus_cpaB"/>
    <property type="match status" value="1"/>
</dbReference>
<dbReference type="InterPro" id="IPR017592">
    <property type="entry name" value="Pilus_assmbl_Flp-typ_CpaB"/>
</dbReference>
<evidence type="ECO:0000259" key="1">
    <source>
        <dbReference type="SMART" id="SM00858"/>
    </source>
</evidence>
<sequence>MVKKKQIMVLLLQLVLMIGFAASFYHYVQVQVKPVDVYVFRRDLSANDKVSAEDIQKVSIPAKAVTENMVKDPKTIVGKYLVTDVFSDQFVYQNQLVKKENVDPFKSMDVAKLRKISLPISFVEGFGGNLKRGDRVDLVFTGEGAKETPQGEKKFRYAKVFLQDVYVYNVTTADGYKYVDRSESTVSKQGEEISTSGSSGELAVVTLAVTLDQAEEIVARMNAGQIRLLGRFDDSESYETLGFVLGDYQKVFSGPINAETSKAKTSE</sequence>
<proteinExistence type="predicted"/>
<dbReference type="CDD" id="cd11614">
    <property type="entry name" value="SAF_CpaB_FlgA_like"/>
    <property type="match status" value="1"/>
</dbReference>
<dbReference type="SMART" id="SM00858">
    <property type="entry name" value="SAF"/>
    <property type="match status" value="1"/>
</dbReference>
<dbReference type="Pfam" id="PF08666">
    <property type="entry name" value="SAF"/>
    <property type="match status" value="1"/>
</dbReference>
<keyword evidence="3" id="KW-1185">Reference proteome</keyword>
<dbReference type="Pfam" id="PF16976">
    <property type="entry name" value="RcpC"/>
    <property type="match status" value="1"/>
</dbReference>
<dbReference type="InterPro" id="IPR031571">
    <property type="entry name" value="RcpC_dom"/>
</dbReference>
<dbReference type="AlphaFoldDB" id="A0A679FS04"/>
<gene>
    <name evidence="2" type="ORF">GsuE55_37530</name>
</gene>
<protein>
    <recommendedName>
        <fullName evidence="1">SAF domain-containing protein</fullName>
    </recommendedName>
</protein>
<dbReference type="Proteomes" id="UP000501421">
    <property type="component" value="Plasmid pGspE55-1"/>
</dbReference>
<evidence type="ECO:0000313" key="2">
    <source>
        <dbReference type="EMBL" id="BBW98920.1"/>
    </source>
</evidence>
<keyword evidence="2" id="KW-0614">Plasmid</keyword>
<reference evidence="3" key="1">
    <citation type="journal article" date="2020" name="Microbiol. Resour. Announc.">
        <title>Complete Genome Sequence of Geobacillus sp. Strain E55-1, Isolated from Mine Geyser in Japan.</title>
        <authorList>
            <person name="Miyazaki K."/>
            <person name="Hase E."/>
            <person name="Tokito N."/>
        </authorList>
    </citation>
    <scope>NUCLEOTIDE SEQUENCE [LARGE SCALE GENOMIC DNA]</scope>
    <source>
        <strain evidence="3">E55-1</strain>
        <plasmid evidence="3">pGspE55-1</plasmid>
    </source>
</reference>
<name>A0A679FS04_9BACL</name>